<dbReference type="RefSeq" id="WP_052365293.1">
    <property type="nucleotide sequence ID" value="NZ_BAYX01000015.1"/>
</dbReference>
<dbReference type="AlphaFoldDB" id="A0AA87QBD9"/>
<evidence type="ECO:0000313" key="5">
    <source>
        <dbReference type="EMBL" id="GAJ96050.1"/>
    </source>
</evidence>
<dbReference type="Proteomes" id="UP000026941">
    <property type="component" value="Unassembled WGS sequence"/>
</dbReference>
<feature type="transmembrane region" description="Helical" evidence="3">
    <location>
        <begin position="430"/>
        <end position="452"/>
    </location>
</feature>
<dbReference type="GO" id="GO:0005829">
    <property type="term" value="C:cytosol"/>
    <property type="evidence" value="ECO:0007669"/>
    <property type="project" value="TreeGrafter"/>
</dbReference>
<dbReference type="SUPFAM" id="SSF52151">
    <property type="entry name" value="FabD/lysophospholipase-like"/>
    <property type="match status" value="1"/>
</dbReference>
<feature type="transmembrane region" description="Helical" evidence="3">
    <location>
        <begin position="174"/>
        <end position="191"/>
    </location>
</feature>
<keyword evidence="3" id="KW-1133">Transmembrane helix</keyword>
<keyword evidence="3" id="KW-0812">Transmembrane</keyword>
<keyword evidence="1" id="KW-0443">Lipid metabolism</keyword>
<accession>A0AA87QBD9</accession>
<feature type="transmembrane region" description="Helical" evidence="3">
    <location>
        <begin position="68"/>
        <end position="88"/>
    </location>
</feature>
<dbReference type="InterPro" id="IPR016035">
    <property type="entry name" value="Acyl_Trfase/lysoPLipase"/>
</dbReference>
<feature type="region of interest" description="Disordered" evidence="2">
    <location>
        <begin position="110"/>
        <end position="131"/>
    </location>
</feature>
<dbReference type="PANTHER" id="PTHR10728:SF40">
    <property type="entry name" value="PATATIN FAMILY PROTEIN"/>
    <property type="match status" value="1"/>
</dbReference>
<protein>
    <recommendedName>
        <fullName evidence="4">PNPLA domain-containing protein</fullName>
    </recommendedName>
</protein>
<evidence type="ECO:0000259" key="4">
    <source>
        <dbReference type="Pfam" id="PF01734"/>
    </source>
</evidence>
<keyword evidence="3" id="KW-0472">Membrane</keyword>
<evidence type="ECO:0000313" key="6">
    <source>
        <dbReference type="Proteomes" id="UP000026941"/>
    </source>
</evidence>
<dbReference type="GO" id="GO:0004623">
    <property type="term" value="F:phospholipase A2 activity"/>
    <property type="evidence" value="ECO:0007669"/>
    <property type="project" value="TreeGrafter"/>
</dbReference>
<feature type="transmembrane region" description="Helical" evidence="3">
    <location>
        <begin position="328"/>
        <end position="347"/>
    </location>
</feature>
<dbReference type="Pfam" id="PF01734">
    <property type="entry name" value="Patatin"/>
    <property type="match status" value="1"/>
</dbReference>
<feature type="transmembrane region" description="Helical" evidence="3">
    <location>
        <begin position="399"/>
        <end position="424"/>
    </location>
</feature>
<sequence>MTADPQLPTGTIHDQEVLIASENQAIWGVPTAPENLLGVALSGGGVRAAIVALGVLQTLASEDLLSKFHYLSTVSGGGYIGTALTWFWSSSRLAYERVSKADLPEFGSTPENFPFQDRSDPPSDAAPEAGPSAHEMAVKNLDFLRNHGSYLTTGDGIGIAGLVVAVVRTVLVSLLVWFPLLISIFMVIARVDNHYCPKGQDVCATLWVPGRPSFSFLLEFAAVLTCVFVLGVIFLALARPSEMALSGRKKWKALAIAFGCAVVAIVLAFVAMQVYQELANFQGLSGAFLVALIFGSTISTFFAIQPFLGKNPAYWTRRAFERTSSFSLPFFATCLIAGAIPLIVGYATNNPSTKTLSFAGFGISSSFLGTVSLLSGVGTALYGYYLKAKSVAPSLAGQLLALGSSILFIFGLLLFSFVVADVILSAELEIYQAVFCISIFAAALAIGTFSSINATGLHRFYRDRLMETFMPMTNGIEAGLARASSYADTLTIAEMWDGTKDVGRRPYHIINTHAILGSDPQPKLNVRGGDNFIISGAYIGSQATGWLSTEEYIERHGTLTVSSAMAASGAAATAHAGYIGTGLTRKRFISAVMSILNIRLGLWVGNPAVLSQHGIFKQRNATYFRPGLLSGIFGLGYKSGSRFLELSDGGHFENLGLYELVRRRVSVAVVVDAEQDETISLSSLVSAVNRIKEDFNTVIHFDEDRGPELLIGQESKQYPSGVQIARSPFIVGEIRYPDGSLGALVYIKSTMMTGLDFLTDGYRAANPDFPHQSTIDQFFQPAQFEAYRDLGRKSSLEAVRQLKLSQFIDKPQSIIDTFKAIWQPPVCNAHDCRSAKIS</sequence>
<dbReference type="EMBL" id="BAYX01000015">
    <property type="protein sequence ID" value="GAJ96050.1"/>
    <property type="molecule type" value="Genomic_DNA"/>
</dbReference>
<feature type="transmembrane region" description="Helical" evidence="3">
    <location>
        <begin position="251"/>
        <end position="275"/>
    </location>
</feature>
<feature type="transmembrane region" description="Helical" evidence="3">
    <location>
        <begin position="287"/>
        <end position="308"/>
    </location>
</feature>
<gene>
    <name evidence="5" type="ORF">RRH01S_15_00160</name>
</gene>
<evidence type="ECO:0000256" key="3">
    <source>
        <dbReference type="SAM" id="Phobius"/>
    </source>
</evidence>
<dbReference type="GO" id="GO:0046475">
    <property type="term" value="P:glycerophospholipid catabolic process"/>
    <property type="evidence" value="ECO:0007669"/>
    <property type="project" value="TreeGrafter"/>
</dbReference>
<evidence type="ECO:0000256" key="2">
    <source>
        <dbReference type="SAM" id="MobiDB-lite"/>
    </source>
</evidence>
<dbReference type="Gene3D" id="3.40.1090.10">
    <property type="entry name" value="Cytosolic phospholipase A2 catalytic domain"/>
    <property type="match status" value="2"/>
</dbReference>
<feature type="transmembrane region" description="Helical" evidence="3">
    <location>
        <begin position="216"/>
        <end position="239"/>
    </location>
</feature>
<dbReference type="InterPro" id="IPR002641">
    <property type="entry name" value="PNPLA_dom"/>
</dbReference>
<comment type="caution">
    <text evidence="5">The sequence shown here is derived from an EMBL/GenBank/DDBJ whole genome shotgun (WGS) entry which is preliminary data.</text>
</comment>
<name>A0AA87QBD9_RHIRH</name>
<reference evidence="5 6" key="1">
    <citation type="submission" date="2014-05" db="EMBL/GenBank/DDBJ databases">
        <title>Whole genome shotgun sequence of Rhizobium rhizogenes NBRC 13257.</title>
        <authorList>
            <person name="Katano-Makiyama Y."/>
            <person name="Hosoyama A."/>
            <person name="Hashimoto M."/>
            <person name="Hosoyama Y."/>
            <person name="Noguchi M."/>
            <person name="Tsuchikane K."/>
            <person name="Kimura A."/>
            <person name="Ohji S."/>
            <person name="Ichikawa N."/>
            <person name="Yamazoe A."/>
            <person name="Fujita N."/>
        </authorList>
    </citation>
    <scope>NUCLEOTIDE SEQUENCE [LARGE SCALE GENOMIC DNA]</scope>
    <source>
        <strain evidence="5 6">NBRC 13257</strain>
    </source>
</reference>
<proteinExistence type="predicted"/>
<organism evidence="5 6">
    <name type="scientific">Rhizobium rhizogenes NBRC 13257</name>
    <dbReference type="NCBI Taxonomy" id="1220581"/>
    <lineage>
        <taxon>Bacteria</taxon>
        <taxon>Pseudomonadati</taxon>
        <taxon>Pseudomonadota</taxon>
        <taxon>Alphaproteobacteria</taxon>
        <taxon>Hyphomicrobiales</taxon>
        <taxon>Rhizobiaceae</taxon>
        <taxon>Rhizobium/Agrobacterium group</taxon>
        <taxon>Rhizobium</taxon>
    </lineage>
</organism>
<evidence type="ECO:0000256" key="1">
    <source>
        <dbReference type="ARBA" id="ARBA00023098"/>
    </source>
</evidence>
<dbReference type="PANTHER" id="PTHR10728">
    <property type="entry name" value="CYTOSOLIC PHOSPHOLIPASE A2"/>
    <property type="match status" value="1"/>
</dbReference>
<feature type="domain" description="PNPLA" evidence="4">
    <location>
        <begin position="40"/>
        <end position="110"/>
    </location>
</feature>
<feature type="transmembrane region" description="Helical" evidence="3">
    <location>
        <begin position="367"/>
        <end position="387"/>
    </location>
</feature>